<dbReference type="InterPro" id="IPR000719">
    <property type="entry name" value="Prot_kinase_dom"/>
</dbReference>
<keyword evidence="1 3" id="KW-0547">Nucleotide-binding</keyword>
<feature type="binding site" evidence="3">
    <location>
        <position position="103"/>
    </location>
    <ligand>
        <name>ATP</name>
        <dbReference type="ChEBI" id="CHEBI:30616"/>
    </ligand>
</feature>
<dbReference type="Gene3D" id="3.30.200.20">
    <property type="entry name" value="Phosphorylase Kinase, domain 1"/>
    <property type="match status" value="1"/>
</dbReference>
<reference evidence="5 6" key="1">
    <citation type="submission" date="2024-01" db="EMBL/GenBank/DDBJ databases">
        <authorList>
            <person name="Waweru B."/>
        </authorList>
    </citation>
    <scope>NUCLEOTIDE SEQUENCE [LARGE SCALE GENOMIC DNA]</scope>
</reference>
<dbReference type="InterPro" id="IPR011009">
    <property type="entry name" value="Kinase-like_dom_sf"/>
</dbReference>
<dbReference type="PROSITE" id="PS50011">
    <property type="entry name" value="PROTEIN_KINASE_DOM"/>
    <property type="match status" value="1"/>
</dbReference>
<dbReference type="Pfam" id="PF00069">
    <property type="entry name" value="Pkinase"/>
    <property type="match status" value="1"/>
</dbReference>
<evidence type="ECO:0000259" key="4">
    <source>
        <dbReference type="PROSITE" id="PS50011"/>
    </source>
</evidence>
<gene>
    <name evidence="5" type="ORF">DCAF_LOCUS27851</name>
</gene>
<evidence type="ECO:0000256" key="3">
    <source>
        <dbReference type="PROSITE-ProRule" id="PRU10141"/>
    </source>
</evidence>
<evidence type="ECO:0000256" key="2">
    <source>
        <dbReference type="ARBA" id="ARBA00022840"/>
    </source>
</evidence>
<dbReference type="Proteomes" id="UP001314170">
    <property type="component" value="Unassembled WGS sequence"/>
</dbReference>
<evidence type="ECO:0000313" key="6">
    <source>
        <dbReference type="Proteomes" id="UP001314170"/>
    </source>
</evidence>
<dbReference type="GO" id="GO:0004672">
    <property type="term" value="F:protein kinase activity"/>
    <property type="evidence" value="ECO:0007669"/>
    <property type="project" value="InterPro"/>
</dbReference>
<organism evidence="5 6">
    <name type="scientific">Dovyalis caffra</name>
    <dbReference type="NCBI Taxonomy" id="77055"/>
    <lineage>
        <taxon>Eukaryota</taxon>
        <taxon>Viridiplantae</taxon>
        <taxon>Streptophyta</taxon>
        <taxon>Embryophyta</taxon>
        <taxon>Tracheophyta</taxon>
        <taxon>Spermatophyta</taxon>
        <taxon>Magnoliopsida</taxon>
        <taxon>eudicotyledons</taxon>
        <taxon>Gunneridae</taxon>
        <taxon>Pentapetalae</taxon>
        <taxon>rosids</taxon>
        <taxon>fabids</taxon>
        <taxon>Malpighiales</taxon>
        <taxon>Salicaceae</taxon>
        <taxon>Flacourtieae</taxon>
        <taxon>Dovyalis</taxon>
    </lineage>
</organism>
<dbReference type="AlphaFoldDB" id="A0AAV1SU61"/>
<sequence>MENHKQEQKEQGELTIFKARELLPSNIIHGSLVYYLHKKKAASNPNLLGALKSFPGMPREFSFQDLKKAINNFNKKYKLGQGGFGVVYKGVLLKENIQIAIKKFSRDNIKSQNDFLSELTIINCLCHKHLVRLLGHTELFYSKLFKNSYHSNRIYPVSTKNSVAAG</sequence>
<keyword evidence="6" id="KW-1185">Reference proteome</keyword>
<dbReference type="InterPro" id="IPR017441">
    <property type="entry name" value="Protein_kinase_ATP_BS"/>
</dbReference>
<keyword evidence="2 3" id="KW-0067">ATP-binding</keyword>
<dbReference type="EMBL" id="CAWUPB010001199">
    <property type="protein sequence ID" value="CAK7357562.1"/>
    <property type="molecule type" value="Genomic_DNA"/>
</dbReference>
<dbReference type="InterPro" id="IPR050528">
    <property type="entry name" value="L-type_Lectin-RKs"/>
</dbReference>
<accession>A0AAV1SU61</accession>
<proteinExistence type="predicted"/>
<protein>
    <recommendedName>
        <fullName evidence="4">Protein kinase domain-containing protein</fullName>
    </recommendedName>
</protein>
<evidence type="ECO:0000256" key="1">
    <source>
        <dbReference type="ARBA" id="ARBA00022741"/>
    </source>
</evidence>
<evidence type="ECO:0000313" key="5">
    <source>
        <dbReference type="EMBL" id="CAK7357562.1"/>
    </source>
</evidence>
<comment type="caution">
    <text evidence="5">The sequence shown here is derived from an EMBL/GenBank/DDBJ whole genome shotgun (WGS) entry which is preliminary data.</text>
</comment>
<dbReference type="PANTHER" id="PTHR27007">
    <property type="match status" value="1"/>
</dbReference>
<dbReference type="GO" id="GO:0005524">
    <property type="term" value="F:ATP binding"/>
    <property type="evidence" value="ECO:0007669"/>
    <property type="project" value="UniProtKB-UniRule"/>
</dbReference>
<dbReference type="PROSITE" id="PS00107">
    <property type="entry name" value="PROTEIN_KINASE_ATP"/>
    <property type="match status" value="1"/>
</dbReference>
<feature type="domain" description="Protein kinase" evidence="4">
    <location>
        <begin position="73"/>
        <end position="166"/>
    </location>
</feature>
<name>A0AAV1SU61_9ROSI</name>
<dbReference type="SUPFAM" id="SSF56112">
    <property type="entry name" value="Protein kinase-like (PK-like)"/>
    <property type="match status" value="1"/>
</dbReference>